<evidence type="ECO:0000256" key="6">
    <source>
        <dbReference type="ARBA" id="ARBA00023014"/>
    </source>
</evidence>
<keyword evidence="3" id="KW-0479">Metal-binding</keyword>
<sequence>MQQADQVAYLERMLCMVRTNTRDDAPGVMHTPVEGYYDPVRYQREVDLLFRKYPIVAAFSSQLRNAGDFVVHNETGQPILVTRGTDGVLRAFLNVCRHRGAAVEQKPCGANKRAFVCAYHGWSYDLTGRLVGITDAATFGEIDRSKYGLRRLKLAEKYGLVWVVPTALEDNEDTSLDIEGYLGALNADLSGWDMQGWELHSSEPIRPRMNWKLVIDTFLELYHFRYLHPGTVYPLFLDNIATYERMGNHMRWAAAKRSLTELEGQPQESWRIRDHAIVFYSLFPNTVLTYTQDHCGVFSSFPISPDEAVLRFSVLVPPEEKAAKPEKYWKANVDLFANALVEDLGIGETIQKNFRSGANRQQTFGKFEKALGWYHQEVETAVDDVVLKKSGRFGRFGPNIAC</sequence>
<dbReference type="CDD" id="cd03469">
    <property type="entry name" value="Rieske_RO_Alpha_N"/>
    <property type="match status" value="1"/>
</dbReference>
<dbReference type="SUPFAM" id="SSF50022">
    <property type="entry name" value="ISP domain"/>
    <property type="match status" value="1"/>
</dbReference>
<dbReference type="CDD" id="cd08887">
    <property type="entry name" value="RHO_alpha_C_3"/>
    <property type="match status" value="1"/>
</dbReference>
<dbReference type="Gene3D" id="2.102.10.10">
    <property type="entry name" value="Rieske [2Fe-2S] iron-sulphur domain"/>
    <property type="match status" value="1"/>
</dbReference>
<evidence type="ECO:0000256" key="4">
    <source>
        <dbReference type="ARBA" id="ARBA00023002"/>
    </source>
</evidence>
<dbReference type="InterPro" id="IPR017941">
    <property type="entry name" value="Rieske_2Fe-2S"/>
</dbReference>
<dbReference type="PANTHER" id="PTHR43756:SF5">
    <property type="entry name" value="CHOLINE MONOOXYGENASE, CHLOROPLASTIC"/>
    <property type="match status" value="1"/>
</dbReference>
<dbReference type="OrthoDB" id="7456916at2"/>
<feature type="domain" description="Rieske" evidence="7">
    <location>
        <begin position="55"/>
        <end position="163"/>
    </location>
</feature>
<dbReference type="EMBL" id="BKAJ01000313">
    <property type="protein sequence ID" value="GEP62124.1"/>
    <property type="molecule type" value="Genomic_DNA"/>
</dbReference>
<dbReference type="GO" id="GO:0005506">
    <property type="term" value="F:iron ion binding"/>
    <property type="evidence" value="ECO:0007669"/>
    <property type="project" value="InterPro"/>
</dbReference>
<comment type="caution">
    <text evidence="8">The sequence shown here is derived from an EMBL/GenBank/DDBJ whole genome shotgun (WGS) entry which is preliminary data.</text>
</comment>
<evidence type="ECO:0000256" key="3">
    <source>
        <dbReference type="ARBA" id="ARBA00022723"/>
    </source>
</evidence>
<dbReference type="InterPro" id="IPR001663">
    <property type="entry name" value="Rng_hydr_dOase-A"/>
</dbReference>
<dbReference type="InterPro" id="IPR015879">
    <property type="entry name" value="Ring_hydroxy_dOase_asu_C_dom"/>
</dbReference>
<dbReference type="GO" id="GO:0051537">
    <property type="term" value="F:2 iron, 2 sulfur cluster binding"/>
    <property type="evidence" value="ECO:0007669"/>
    <property type="project" value="UniProtKB-KW"/>
</dbReference>
<keyword evidence="9" id="KW-1185">Reference proteome</keyword>
<dbReference type="PROSITE" id="PS51296">
    <property type="entry name" value="RIESKE"/>
    <property type="match status" value="1"/>
</dbReference>
<reference evidence="8 9" key="1">
    <citation type="submission" date="2019-07" db="EMBL/GenBank/DDBJ databases">
        <title>Whole genome shotgun sequence of Reyranella soli NBRC 108950.</title>
        <authorList>
            <person name="Hosoyama A."/>
            <person name="Uohara A."/>
            <person name="Ohji S."/>
            <person name="Ichikawa N."/>
        </authorList>
    </citation>
    <scope>NUCLEOTIDE SEQUENCE [LARGE SCALE GENOMIC DNA]</scope>
    <source>
        <strain evidence="8 9">NBRC 108950</strain>
    </source>
</reference>
<dbReference type="PRINTS" id="PR00090">
    <property type="entry name" value="RNGDIOXGNASE"/>
</dbReference>
<dbReference type="InterPro" id="IPR036922">
    <property type="entry name" value="Rieske_2Fe-2S_sf"/>
</dbReference>
<keyword evidence="5" id="KW-0408">Iron</keyword>
<evidence type="ECO:0000256" key="5">
    <source>
        <dbReference type="ARBA" id="ARBA00023004"/>
    </source>
</evidence>
<dbReference type="Gene3D" id="3.90.380.10">
    <property type="entry name" value="Naphthalene 1,2-dioxygenase Alpha Subunit, Chain A, domain 1"/>
    <property type="match status" value="2"/>
</dbReference>
<evidence type="ECO:0000259" key="7">
    <source>
        <dbReference type="PROSITE" id="PS51296"/>
    </source>
</evidence>
<evidence type="ECO:0000313" key="9">
    <source>
        <dbReference type="Proteomes" id="UP000321058"/>
    </source>
</evidence>
<organism evidence="8 9">
    <name type="scientific">Reyranella soli</name>
    <dbReference type="NCBI Taxonomy" id="1230389"/>
    <lineage>
        <taxon>Bacteria</taxon>
        <taxon>Pseudomonadati</taxon>
        <taxon>Pseudomonadota</taxon>
        <taxon>Alphaproteobacteria</taxon>
        <taxon>Hyphomicrobiales</taxon>
        <taxon>Reyranellaceae</taxon>
        <taxon>Reyranella</taxon>
    </lineage>
</organism>
<evidence type="ECO:0000313" key="8">
    <source>
        <dbReference type="EMBL" id="GEP62124.1"/>
    </source>
</evidence>
<dbReference type="Pfam" id="PF00355">
    <property type="entry name" value="Rieske"/>
    <property type="match status" value="1"/>
</dbReference>
<proteinExistence type="predicted"/>
<dbReference type="Proteomes" id="UP000321058">
    <property type="component" value="Unassembled WGS sequence"/>
</dbReference>
<accession>A0A512NT40</accession>
<evidence type="ECO:0000256" key="1">
    <source>
        <dbReference type="ARBA" id="ARBA00001962"/>
    </source>
</evidence>
<comment type="cofactor">
    <cofactor evidence="1">
        <name>Fe cation</name>
        <dbReference type="ChEBI" id="CHEBI:24875"/>
    </cofactor>
</comment>
<evidence type="ECO:0000256" key="2">
    <source>
        <dbReference type="ARBA" id="ARBA00022714"/>
    </source>
</evidence>
<dbReference type="GO" id="GO:0016491">
    <property type="term" value="F:oxidoreductase activity"/>
    <property type="evidence" value="ECO:0007669"/>
    <property type="project" value="UniProtKB-KW"/>
</dbReference>
<name>A0A512NT40_9HYPH</name>
<dbReference type="Pfam" id="PF00848">
    <property type="entry name" value="Ring_hydroxyl_A"/>
    <property type="match status" value="1"/>
</dbReference>
<dbReference type="PANTHER" id="PTHR43756">
    <property type="entry name" value="CHOLINE MONOOXYGENASE, CHLOROPLASTIC"/>
    <property type="match status" value="1"/>
</dbReference>
<dbReference type="SUPFAM" id="SSF55961">
    <property type="entry name" value="Bet v1-like"/>
    <property type="match status" value="1"/>
</dbReference>
<gene>
    <name evidence="8" type="ORF">RSO01_92900</name>
</gene>
<keyword evidence="6" id="KW-0411">Iron-sulfur</keyword>
<keyword evidence="2" id="KW-0001">2Fe-2S</keyword>
<protein>
    <submittedName>
        <fullName evidence="8">(2Fe-2S) ferredoxin</fullName>
    </submittedName>
</protein>
<dbReference type="AlphaFoldDB" id="A0A512NT40"/>
<keyword evidence="4" id="KW-0560">Oxidoreductase</keyword>